<organism evidence="6 7">
    <name type="scientific">Astrephomene gubernaculifera</name>
    <dbReference type="NCBI Taxonomy" id="47775"/>
    <lineage>
        <taxon>Eukaryota</taxon>
        <taxon>Viridiplantae</taxon>
        <taxon>Chlorophyta</taxon>
        <taxon>core chlorophytes</taxon>
        <taxon>Chlorophyceae</taxon>
        <taxon>CS clade</taxon>
        <taxon>Chlamydomonadales</taxon>
        <taxon>Astrephomenaceae</taxon>
        <taxon>Astrephomene</taxon>
    </lineage>
</organism>
<dbReference type="EMBL" id="BMAR01000016">
    <property type="protein sequence ID" value="GFR46903.1"/>
    <property type="molecule type" value="Genomic_DNA"/>
</dbReference>
<feature type="compositionally biased region" description="Low complexity" evidence="4">
    <location>
        <begin position="162"/>
        <end position="184"/>
    </location>
</feature>
<dbReference type="CDD" id="cd00051">
    <property type="entry name" value="EFh"/>
    <property type="match status" value="1"/>
</dbReference>
<evidence type="ECO:0000313" key="7">
    <source>
        <dbReference type="Proteomes" id="UP001054857"/>
    </source>
</evidence>
<keyword evidence="2" id="KW-0677">Repeat</keyword>
<feature type="compositionally biased region" description="Gly residues" evidence="4">
    <location>
        <begin position="278"/>
        <end position="290"/>
    </location>
</feature>
<evidence type="ECO:0000256" key="3">
    <source>
        <dbReference type="ARBA" id="ARBA00022837"/>
    </source>
</evidence>
<feature type="compositionally biased region" description="Low complexity" evidence="4">
    <location>
        <begin position="191"/>
        <end position="204"/>
    </location>
</feature>
<feature type="compositionally biased region" description="Low complexity" evidence="4">
    <location>
        <begin position="214"/>
        <end position="235"/>
    </location>
</feature>
<evidence type="ECO:0000313" key="6">
    <source>
        <dbReference type="EMBL" id="GFR46903.1"/>
    </source>
</evidence>
<dbReference type="PROSITE" id="PS50222">
    <property type="entry name" value="EF_HAND_2"/>
    <property type="match status" value="2"/>
</dbReference>
<comment type="caution">
    <text evidence="6">The sequence shown here is derived from an EMBL/GenBank/DDBJ whole genome shotgun (WGS) entry which is preliminary data.</text>
</comment>
<dbReference type="InterPro" id="IPR011992">
    <property type="entry name" value="EF-hand-dom_pair"/>
</dbReference>
<dbReference type="Pfam" id="PF13499">
    <property type="entry name" value="EF-hand_7"/>
    <property type="match status" value="1"/>
</dbReference>
<feature type="region of interest" description="Disordered" evidence="4">
    <location>
        <begin position="162"/>
        <end position="235"/>
    </location>
</feature>
<sequence>MASGVSSLSRKLDGAPPVLPPISPLIDRRKLSPSAFEPVAEVLEKNGFSVGWNDGSLQVGGSPAASGLCTPTFESPRSSFRPRTSGFLSFSKARDIHGRPRTSSTPARSAPGCVCSPAPPRTPQPRQQPRLSTERFSRIGNSPDTATAAAAAIPTTLTSNPLAANNTAGANSGNGTQSNSNGPSADASNLNHGSSGSPANSHHSSSSHHHPGGHHASAPSQRRPGSAASAPLPSSAQVANTMGINIPMENLRDSERPGAGSFQPPRTPAGAAGNTGSSSGGGGGSGGGGTTIIHVPLGTPSPHSPQAQAAAFRASRGQALMVFNELDSDKNGKVTRSELEAAALSLGFSLEQAQRLWDRLDRTRRGYLEATDWGIRDAFQQIQLFSTRYLQKYMGVPDVSSSSEQIRKYNRAQEVMQVKSLPAAVNMARANAVARGARCAGSTGNPIHDTFLFMDVDRSGVLSKEEIRDAFFAMGVYLSDQVIEQIMEIFDKDRSGAVQYHEFERTMFPPVR</sequence>
<feature type="compositionally biased region" description="Polar residues" evidence="4">
    <location>
        <begin position="72"/>
        <end position="88"/>
    </location>
</feature>
<dbReference type="Proteomes" id="UP001054857">
    <property type="component" value="Unassembled WGS sequence"/>
</dbReference>
<gene>
    <name evidence="6" type="ORF">Agub_g8550</name>
</gene>
<feature type="region of interest" description="Disordered" evidence="4">
    <location>
        <begin position="1"/>
        <end position="24"/>
    </location>
</feature>
<dbReference type="AlphaFoldDB" id="A0AAD3DS67"/>
<dbReference type="InterPro" id="IPR018247">
    <property type="entry name" value="EF_Hand_1_Ca_BS"/>
</dbReference>
<dbReference type="InterPro" id="IPR051581">
    <property type="entry name" value="Ca-bind"/>
</dbReference>
<evidence type="ECO:0000256" key="1">
    <source>
        <dbReference type="ARBA" id="ARBA00022723"/>
    </source>
</evidence>
<evidence type="ECO:0000256" key="4">
    <source>
        <dbReference type="SAM" id="MobiDB-lite"/>
    </source>
</evidence>
<feature type="domain" description="EF-hand" evidence="5">
    <location>
        <begin position="314"/>
        <end position="349"/>
    </location>
</feature>
<keyword evidence="7" id="KW-1185">Reference proteome</keyword>
<dbReference type="PROSITE" id="PS00018">
    <property type="entry name" value="EF_HAND_1"/>
    <property type="match status" value="3"/>
</dbReference>
<evidence type="ECO:0000256" key="2">
    <source>
        <dbReference type="ARBA" id="ARBA00022737"/>
    </source>
</evidence>
<name>A0AAD3DS67_9CHLO</name>
<dbReference type="Gene3D" id="1.10.238.10">
    <property type="entry name" value="EF-hand"/>
    <property type="match status" value="2"/>
</dbReference>
<dbReference type="InterPro" id="IPR002048">
    <property type="entry name" value="EF_hand_dom"/>
</dbReference>
<dbReference type="SMART" id="SM00054">
    <property type="entry name" value="EFh"/>
    <property type="match status" value="3"/>
</dbReference>
<proteinExistence type="predicted"/>
<keyword evidence="3" id="KW-0106">Calcium</keyword>
<feature type="region of interest" description="Disordered" evidence="4">
    <location>
        <begin position="55"/>
        <end position="147"/>
    </location>
</feature>
<feature type="domain" description="EF-hand" evidence="5">
    <location>
        <begin position="442"/>
        <end position="477"/>
    </location>
</feature>
<protein>
    <recommendedName>
        <fullName evidence="5">EF-hand domain-containing protein</fullName>
    </recommendedName>
</protein>
<evidence type="ECO:0000259" key="5">
    <source>
        <dbReference type="PROSITE" id="PS50222"/>
    </source>
</evidence>
<dbReference type="Pfam" id="PF13202">
    <property type="entry name" value="EF-hand_5"/>
    <property type="match status" value="1"/>
</dbReference>
<dbReference type="PANTHER" id="PTHR34524">
    <property type="entry name" value="CALCYPHOSIN"/>
    <property type="match status" value="1"/>
</dbReference>
<reference evidence="6 7" key="1">
    <citation type="journal article" date="2021" name="Sci. Rep.">
        <title>Genome sequencing of the multicellular alga Astrephomene provides insights into convergent evolution of germ-soma differentiation.</title>
        <authorList>
            <person name="Yamashita S."/>
            <person name="Yamamoto K."/>
            <person name="Matsuzaki R."/>
            <person name="Suzuki S."/>
            <person name="Yamaguchi H."/>
            <person name="Hirooka S."/>
            <person name="Minakuchi Y."/>
            <person name="Miyagishima S."/>
            <person name="Kawachi M."/>
            <person name="Toyoda A."/>
            <person name="Nozaki H."/>
        </authorList>
    </citation>
    <scope>NUCLEOTIDE SEQUENCE [LARGE SCALE GENOMIC DNA]</scope>
    <source>
        <strain evidence="6 7">NIES-4017</strain>
    </source>
</reference>
<keyword evidence="1" id="KW-0479">Metal-binding</keyword>
<dbReference type="SUPFAM" id="SSF47473">
    <property type="entry name" value="EF-hand"/>
    <property type="match status" value="1"/>
</dbReference>
<accession>A0AAD3DS67</accession>
<feature type="region of interest" description="Disordered" evidence="4">
    <location>
        <begin position="250"/>
        <end position="308"/>
    </location>
</feature>
<dbReference type="PANTHER" id="PTHR34524:SF6">
    <property type="entry name" value="CALCYPHOSINE LIKE"/>
    <property type="match status" value="1"/>
</dbReference>
<dbReference type="GO" id="GO:0005509">
    <property type="term" value="F:calcium ion binding"/>
    <property type="evidence" value="ECO:0007669"/>
    <property type="project" value="InterPro"/>
</dbReference>